<dbReference type="PATRIC" id="fig|1618546.3.peg.233"/>
<feature type="transmembrane region" description="Helical" evidence="7">
    <location>
        <begin position="66"/>
        <end position="85"/>
    </location>
</feature>
<keyword evidence="4" id="KW-0378">Hydrolase</keyword>
<keyword evidence="3 7" id="KW-0812">Transmembrane</keyword>
<dbReference type="FunFam" id="1.20.1540.10:FF:000027">
    <property type="entry name" value="Rhomboid family intramembrane serine protease"/>
    <property type="match status" value="1"/>
</dbReference>
<dbReference type="Gene3D" id="1.20.1540.10">
    <property type="entry name" value="Rhomboid-like"/>
    <property type="match status" value="1"/>
</dbReference>
<comment type="subcellular location">
    <subcellularLocation>
        <location evidence="1">Membrane</location>
        <topology evidence="1">Multi-pass membrane protein</topology>
    </subcellularLocation>
</comment>
<comment type="similarity">
    <text evidence="2">Belongs to the peptidase S54 family.</text>
</comment>
<dbReference type="GO" id="GO:0016020">
    <property type="term" value="C:membrane"/>
    <property type="evidence" value="ECO:0007669"/>
    <property type="project" value="UniProtKB-SubCell"/>
</dbReference>
<evidence type="ECO:0000256" key="2">
    <source>
        <dbReference type="ARBA" id="ARBA00009045"/>
    </source>
</evidence>
<dbReference type="SUPFAM" id="SSF144091">
    <property type="entry name" value="Rhomboid-like"/>
    <property type="match status" value="1"/>
</dbReference>
<feature type="transmembrane region" description="Helical" evidence="7">
    <location>
        <begin position="12"/>
        <end position="33"/>
    </location>
</feature>
<dbReference type="EMBL" id="LBTR01000007">
    <property type="protein sequence ID" value="KKQ45954.1"/>
    <property type="molecule type" value="Genomic_DNA"/>
</dbReference>
<feature type="transmembrane region" description="Helical" evidence="7">
    <location>
        <begin position="121"/>
        <end position="140"/>
    </location>
</feature>
<evidence type="ECO:0000256" key="4">
    <source>
        <dbReference type="ARBA" id="ARBA00022801"/>
    </source>
</evidence>
<evidence type="ECO:0000256" key="3">
    <source>
        <dbReference type="ARBA" id="ARBA00022692"/>
    </source>
</evidence>
<name>A0A0G0K9Y6_9BACT</name>
<dbReference type="Pfam" id="PF01694">
    <property type="entry name" value="Rhomboid"/>
    <property type="match status" value="1"/>
</dbReference>
<evidence type="ECO:0000256" key="5">
    <source>
        <dbReference type="ARBA" id="ARBA00022989"/>
    </source>
</evidence>
<evidence type="ECO:0000313" key="9">
    <source>
        <dbReference type="EMBL" id="KKQ45954.1"/>
    </source>
</evidence>
<sequence>MLPLRDHSRTNVTPIITYAIIAINIFVFFLELIGDTEKIFAEFALIPVNINWVEYKTLLPFITSQFLHAGFLHIISNLWFLKIFGDNVEEKFGHIKFLVFYLVCGIAGGLLQYVFSYGSDIPMLGASGAIAGVLGAYLYYFPKHSIETLIPFGLFSQIINLPAKIILIYWFVTQLFSGVGSITSSVLGGVAFWAHIGGFAAGYFLAQFYSKLSFKSDEAEEGVLLD</sequence>
<protein>
    <submittedName>
        <fullName evidence="9">Rhomboid family protein</fullName>
    </submittedName>
</protein>
<evidence type="ECO:0000256" key="6">
    <source>
        <dbReference type="ARBA" id="ARBA00023136"/>
    </source>
</evidence>
<gene>
    <name evidence="9" type="ORF">US62_C0007G0029</name>
</gene>
<dbReference type="InterPro" id="IPR022764">
    <property type="entry name" value="Peptidase_S54_rhomboid_dom"/>
</dbReference>
<feature type="transmembrane region" description="Helical" evidence="7">
    <location>
        <begin position="152"/>
        <end position="172"/>
    </location>
</feature>
<proteinExistence type="inferred from homology"/>
<accession>A0A0G0K9Y6</accession>
<feature type="domain" description="Peptidase S54 rhomboid" evidence="8">
    <location>
        <begin position="58"/>
        <end position="210"/>
    </location>
</feature>
<feature type="transmembrane region" description="Helical" evidence="7">
    <location>
        <begin position="97"/>
        <end position="115"/>
    </location>
</feature>
<comment type="caution">
    <text evidence="9">The sequence shown here is derived from an EMBL/GenBank/DDBJ whole genome shotgun (WGS) entry which is preliminary data.</text>
</comment>
<evidence type="ECO:0000256" key="7">
    <source>
        <dbReference type="SAM" id="Phobius"/>
    </source>
</evidence>
<dbReference type="GO" id="GO:0004252">
    <property type="term" value="F:serine-type endopeptidase activity"/>
    <property type="evidence" value="ECO:0007669"/>
    <property type="project" value="InterPro"/>
</dbReference>
<keyword evidence="6 7" id="KW-0472">Membrane</keyword>
<keyword evidence="5 7" id="KW-1133">Transmembrane helix</keyword>
<dbReference type="AlphaFoldDB" id="A0A0G0K9Y6"/>
<evidence type="ECO:0000259" key="8">
    <source>
        <dbReference type="Pfam" id="PF01694"/>
    </source>
</evidence>
<dbReference type="InterPro" id="IPR035952">
    <property type="entry name" value="Rhomboid-like_sf"/>
</dbReference>
<feature type="transmembrane region" description="Helical" evidence="7">
    <location>
        <begin position="184"/>
        <end position="206"/>
    </location>
</feature>
<dbReference type="InterPro" id="IPR050925">
    <property type="entry name" value="Rhomboid_protease_S54"/>
</dbReference>
<reference evidence="9 10" key="1">
    <citation type="journal article" date="2015" name="Nature">
        <title>rRNA introns, odd ribosomes, and small enigmatic genomes across a large radiation of phyla.</title>
        <authorList>
            <person name="Brown C.T."/>
            <person name="Hug L.A."/>
            <person name="Thomas B.C."/>
            <person name="Sharon I."/>
            <person name="Castelle C.J."/>
            <person name="Singh A."/>
            <person name="Wilkins M.J."/>
            <person name="Williams K.H."/>
            <person name="Banfield J.F."/>
        </authorList>
    </citation>
    <scope>NUCLEOTIDE SEQUENCE [LARGE SCALE GENOMIC DNA]</scope>
</reference>
<dbReference type="PANTHER" id="PTHR43731">
    <property type="entry name" value="RHOMBOID PROTEASE"/>
    <property type="match status" value="1"/>
</dbReference>
<evidence type="ECO:0000256" key="1">
    <source>
        <dbReference type="ARBA" id="ARBA00004141"/>
    </source>
</evidence>
<dbReference type="PANTHER" id="PTHR43731:SF14">
    <property type="entry name" value="PRESENILIN-ASSOCIATED RHOMBOID-LIKE PROTEIN, MITOCHONDRIAL"/>
    <property type="match status" value="1"/>
</dbReference>
<dbReference type="Proteomes" id="UP000034603">
    <property type="component" value="Unassembled WGS sequence"/>
</dbReference>
<evidence type="ECO:0000313" key="10">
    <source>
        <dbReference type="Proteomes" id="UP000034603"/>
    </source>
</evidence>
<organism evidence="9 10">
    <name type="scientific">Candidatus Woesebacteria bacterium GW2011_GWA1_37_8</name>
    <dbReference type="NCBI Taxonomy" id="1618546"/>
    <lineage>
        <taxon>Bacteria</taxon>
        <taxon>Candidatus Woeseibacteriota</taxon>
    </lineage>
</organism>